<sequence length="264" mass="28338">MSTWRDPWLRPVTGLRPDSAVRLFCLPYAGGSATVFRAWRSAAADVEVHAVQLPGRGRRVAEPPLHDARVLARRLAAALEPHLDRPYGIYGHSMGGIVGLALAHELARSRPPSGLFVGASVAPSSLRPVRRWRGTDEELLRWLEWVGGTPAHPPARPGLRRLLPVLRADLAVVAGYRGRPGERLAVPVTGFVGAADPFAGRSAMLGWERETDAGFTLSEVPGGHFFLAGSGRLVLDAVTASLRAATRPGNYPTLVAHTTTVVEP</sequence>
<dbReference type="Pfam" id="PF00975">
    <property type="entry name" value="Thioesterase"/>
    <property type="match status" value="1"/>
</dbReference>
<organism evidence="3 4">
    <name type="scientific">Saccharothrix tamanrassetensis</name>
    <dbReference type="NCBI Taxonomy" id="1051531"/>
    <lineage>
        <taxon>Bacteria</taxon>
        <taxon>Bacillati</taxon>
        <taxon>Actinomycetota</taxon>
        <taxon>Actinomycetes</taxon>
        <taxon>Pseudonocardiales</taxon>
        <taxon>Pseudonocardiaceae</taxon>
        <taxon>Saccharothrix</taxon>
    </lineage>
</organism>
<feature type="domain" description="Thioesterase" evidence="2">
    <location>
        <begin position="22"/>
        <end position="229"/>
    </location>
</feature>
<comment type="similarity">
    <text evidence="1">Belongs to the thioesterase family.</text>
</comment>
<dbReference type="PANTHER" id="PTHR11487:SF0">
    <property type="entry name" value="S-ACYL FATTY ACID SYNTHASE THIOESTERASE, MEDIUM CHAIN"/>
    <property type="match status" value="1"/>
</dbReference>
<evidence type="ECO:0000313" key="4">
    <source>
        <dbReference type="Proteomes" id="UP000547510"/>
    </source>
</evidence>
<dbReference type="GO" id="GO:0008610">
    <property type="term" value="P:lipid biosynthetic process"/>
    <property type="evidence" value="ECO:0007669"/>
    <property type="project" value="TreeGrafter"/>
</dbReference>
<reference evidence="3 4" key="1">
    <citation type="submission" date="2020-08" db="EMBL/GenBank/DDBJ databases">
        <title>Genomic Encyclopedia of Type Strains, Phase III (KMG-III): the genomes of soil and plant-associated and newly described type strains.</title>
        <authorList>
            <person name="Whitman W."/>
        </authorList>
    </citation>
    <scope>NUCLEOTIDE SEQUENCE [LARGE SCALE GENOMIC DNA]</scope>
    <source>
        <strain evidence="3 4">CECT 8640</strain>
    </source>
</reference>
<comment type="caution">
    <text evidence="3">The sequence shown here is derived from an EMBL/GenBank/DDBJ whole genome shotgun (WGS) entry which is preliminary data.</text>
</comment>
<accession>A0A841CTT3</accession>
<gene>
    <name evidence="3" type="ORF">FHS29_006345</name>
</gene>
<dbReference type="InterPro" id="IPR012223">
    <property type="entry name" value="TEII"/>
</dbReference>
<dbReference type="RefSeq" id="WP_184696885.1">
    <property type="nucleotide sequence ID" value="NZ_JACHJN010000012.1"/>
</dbReference>
<protein>
    <submittedName>
        <fullName evidence="3">Surfactin synthase thioesterase subunit</fullName>
    </submittedName>
</protein>
<dbReference type="SUPFAM" id="SSF53474">
    <property type="entry name" value="alpha/beta-Hydrolases"/>
    <property type="match status" value="1"/>
</dbReference>
<dbReference type="Gene3D" id="3.40.50.1820">
    <property type="entry name" value="alpha/beta hydrolase"/>
    <property type="match status" value="1"/>
</dbReference>
<dbReference type="AlphaFoldDB" id="A0A841CTT3"/>
<dbReference type="InterPro" id="IPR001031">
    <property type="entry name" value="Thioesterase"/>
</dbReference>
<evidence type="ECO:0000256" key="1">
    <source>
        <dbReference type="ARBA" id="ARBA00007169"/>
    </source>
</evidence>
<dbReference type="EMBL" id="JACHJN010000012">
    <property type="protein sequence ID" value="MBB5959724.1"/>
    <property type="molecule type" value="Genomic_DNA"/>
</dbReference>
<evidence type="ECO:0000259" key="2">
    <source>
        <dbReference type="Pfam" id="PF00975"/>
    </source>
</evidence>
<keyword evidence="4" id="KW-1185">Reference proteome</keyword>
<dbReference type="InterPro" id="IPR029058">
    <property type="entry name" value="AB_hydrolase_fold"/>
</dbReference>
<evidence type="ECO:0000313" key="3">
    <source>
        <dbReference type="EMBL" id="MBB5959724.1"/>
    </source>
</evidence>
<name>A0A841CTT3_9PSEU</name>
<proteinExistence type="inferred from homology"/>
<dbReference type="Proteomes" id="UP000547510">
    <property type="component" value="Unassembled WGS sequence"/>
</dbReference>
<dbReference type="PANTHER" id="PTHR11487">
    <property type="entry name" value="THIOESTERASE"/>
    <property type="match status" value="1"/>
</dbReference>